<dbReference type="Gene3D" id="3.40.710.10">
    <property type="entry name" value="DD-peptidase/beta-lactamase superfamily"/>
    <property type="match status" value="1"/>
</dbReference>
<sequence>MKFHWLLPSFITLISLSLPATATNPQVHPKVQQTSKQNYIADLTPQPQNLAIPGIKFIIPIPESKPNSSTINNSVDKNKSLFAGVVPLGKEMSQLKTQVQTLMAKNYKFLAPGMFFLDLESGDYLDINGDKVFPAASTIKYPVLIALFEQVDAGKIKLDETLVLRSSQKAAGSGTLQYQASGIHLSVAETVNKMISISDNTATNMIIDRLGGKEKLNQRFQNWGLQSTVIRNRLGDFKGTNTTSAKDLVRLSALIENHKLISDTSHLQVIEIMRNCHNAKLLAAGVGKGGKIAHKTGDIGFVVGDAGIIEMPNGHRYLAGFFVRRPHDDERGREFVRRVSRMVYEHFDHPVITQK</sequence>
<keyword evidence="1" id="KW-0732">Signal</keyword>
<dbReference type="GO" id="GO:0030655">
    <property type="term" value="P:beta-lactam antibiotic catabolic process"/>
    <property type="evidence" value="ECO:0007669"/>
    <property type="project" value="InterPro"/>
</dbReference>
<feature type="chain" id="PRO_5013172409" evidence="1">
    <location>
        <begin position="23"/>
        <end position="355"/>
    </location>
</feature>
<accession>A0A2A2TQL0</accession>
<dbReference type="PANTHER" id="PTHR35333">
    <property type="entry name" value="BETA-LACTAMASE"/>
    <property type="match status" value="1"/>
</dbReference>
<dbReference type="Proteomes" id="UP000218238">
    <property type="component" value="Unassembled WGS sequence"/>
</dbReference>
<keyword evidence="3" id="KW-0378">Hydrolase</keyword>
<comment type="caution">
    <text evidence="3">The sequence shown here is derived from an EMBL/GenBank/DDBJ whole genome shotgun (WGS) entry which is preliminary data.</text>
</comment>
<dbReference type="OrthoDB" id="9775096at2"/>
<dbReference type="PANTHER" id="PTHR35333:SF4">
    <property type="entry name" value="SLR0121 PROTEIN"/>
    <property type="match status" value="1"/>
</dbReference>
<dbReference type="EMBL" id="NTFS01000002">
    <property type="protein sequence ID" value="PAX60715.1"/>
    <property type="molecule type" value="Genomic_DNA"/>
</dbReference>
<proteinExistence type="predicted"/>
<dbReference type="Pfam" id="PF13354">
    <property type="entry name" value="Beta-lactamase2"/>
    <property type="match status" value="1"/>
</dbReference>
<organism evidence="3 4">
    <name type="scientific">Brunnivagina elsteri CCALA 953</name>
    <dbReference type="NCBI Taxonomy" id="987040"/>
    <lineage>
        <taxon>Bacteria</taxon>
        <taxon>Bacillati</taxon>
        <taxon>Cyanobacteriota</taxon>
        <taxon>Cyanophyceae</taxon>
        <taxon>Nostocales</taxon>
        <taxon>Calotrichaceae</taxon>
        <taxon>Brunnivagina</taxon>
    </lineage>
</organism>
<evidence type="ECO:0000313" key="4">
    <source>
        <dbReference type="Proteomes" id="UP000218238"/>
    </source>
</evidence>
<dbReference type="InterPro" id="IPR012338">
    <property type="entry name" value="Beta-lactam/transpept-like"/>
</dbReference>
<dbReference type="SUPFAM" id="SSF56601">
    <property type="entry name" value="beta-lactamase/transpeptidase-like"/>
    <property type="match status" value="1"/>
</dbReference>
<protein>
    <submittedName>
        <fullName evidence="3">Serine hydrolase</fullName>
    </submittedName>
</protein>
<dbReference type="GO" id="GO:0046677">
    <property type="term" value="P:response to antibiotic"/>
    <property type="evidence" value="ECO:0007669"/>
    <property type="project" value="InterPro"/>
</dbReference>
<feature type="domain" description="Beta-lactamase class A catalytic" evidence="2">
    <location>
        <begin position="113"/>
        <end position="321"/>
    </location>
</feature>
<reference evidence="3 4" key="1">
    <citation type="submission" date="2017-08" db="EMBL/GenBank/DDBJ databases">
        <title>Draft genome sequence of filamentous cyanobacterium Calothrix elsteri CCALA 953.</title>
        <authorList>
            <person name="Gagunashvili A.N."/>
            <person name="Elster J."/>
            <person name="Andresson O.S."/>
        </authorList>
    </citation>
    <scope>NUCLEOTIDE SEQUENCE [LARGE SCALE GENOMIC DNA]</scope>
    <source>
        <strain evidence="3 4">CCALA 953</strain>
    </source>
</reference>
<dbReference type="AlphaFoldDB" id="A0A2A2TQL0"/>
<evidence type="ECO:0000259" key="2">
    <source>
        <dbReference type="Pfam" id="PF13354"/>
    </source>
</evidence>
<dbReference type="InterPro" id="IPR000871">
    <property type="entry name" value="Beta-lactam_class-A"/>
</dbReference>
<name>A0A2A2TQL0_9CYAN</name>
<feature type="signal peptide" evidence="1">
    <location>
        <begin position="1"/>
        <end position="22"/>
    </location>
</feature>
<dbReference type="GO" id="GO:0008800">
    <property type="term" value="F:beta-lactamase activity"/>
    <property type="evidence" value="ECO:0007669"/>
    <property type="project" value="InterPro"/>
</dbReference>
<evidence type="ECO:0000313" key="3">
    <source>
        <dbReference type="EMBL" id="PAX60715.1"/>
    </source>
</evidence>
<dbReference type="InterPro" id="IPR045155">
    <property type="entry name" value="Beta-lactam_cat"/>
</dbReference>
<gene>
    <name evidence="3" type="ORF">CK510_00445</name>
</gene>
<dbReference type="RefSeq" id="WP_095719795.1">
    <property type="nucleotide sequence ID" value="NZ_NTFS01000002.1"/>
</dbReference>
<keyword evidence="4" id="KW-1185">Reference proteome</keyword>
<evidence type="ECO:0000256" key="1">
    <source>
        <dbReference type="SAM" id="SignalP"/>
    </source>
</evidence>